<dbReference type="SUPFAM" id="SSF50475">
    <property type="entry name" value="FMN-binding split barrel"/>
    <property type="match status" value="1"/>
</dbReference>
<protein>
    <submittedName>
        <fullName evidence="3">PPOX class probable F420-dependent enzyme</fullName>
    </submittedName>
</protein>
<dbReference type="Proteomes" id="UP000252586">
    <property type="component" value="Unassembled WGS sequence"/>
</dbReference>
<dbReference type="NCBIfam" id="TIGR03667">
    <property type="entry name" value="Rv3369"/>
    <property type="match status" value="1"/>
</dbReference>
<dbReference type="AlphaFoldDB" id="A0A366DG11"/>
<sequence length="149" mass="16524">MTATASDRTAPTVDTSTEFGAKAAERLAREPIVWFTTVGKSGTPQPNPVWFLWHDESVLLFSQPETPKLRNIARNPRVSLNLNSTEHGENVIVLSGTATVVEEPITPEITTAYVTKYTEGLKSIKMTAEEFFADYSVPVRIVPDRLRGF</sequence>
<dbReference type="PANTHER" id="PTHR35176:SF4">
    <property type="entry name" value="PYRIDOXAMINE 5'-PHOSPHATE OXIDASE-RELATED FMN-BINDING"/>
    <property type="match status" value="1"/>
</dbReference>
<dbReference type="InterPro" id="IPR052019">
    <property type="entry name" value="F420H2_bilvrd_red/Heme_oxyg"/>
</dbReference>
<name>A0A366DG11_9NOCA</name>
<dbReference type="GO" id="GO:0016627">
    <property type="term" value="F:oxidoreductase activity, acting on the CH-CH group of donors"/>
    <property type="evidence" value="ECO:0007669"/>
    <property type="project" value="TreeGrafter"/>
</dbReference>
<proteinExistence type="predicted"/>
<dbReference type="RefSeq" id="WP_084537490.1">
    <property type="nucleotide sequence ID" value="NZ_JADLPW010000004.1"/>
</dbReference>
<keyword evidence="4" id="KW-1185">Reference proteome</keyword>
<dbReference type="OrthoDB" id="157302at2"/>
<keyword evidence="1" id="KW-0560">Oxidoreductase</keyword>
<gene>
    <name evidence="3" type="ORF">DFR74_108186</name>
</gene>
<dbReference type="Pfam" id="PF01243">
    <property type="entry name" value="PNPOx_N"/>
    <property type="match status" value="1"/>
</dbReference>
<dbReference type="InterPro" id="IPR019966">
    <property type="entry name" value="F420-dep_enz_PPOX_Rv3369"/>
</dbReference>
<dbReference type="Gene3D" id="2.30.110.10">
    <property type="entry name" value="Electron Transport, Fmn-binding Protein, Chain A"/>
    <property type="match status" value="1"/>
</dbReference>
<evidence type="ECO:0000256" key="1">
    <source>
        <dbReference type="ARBA" id="ARBA00023002"/>
    </source>
</evidence>
<evidence type="ECO:0000313" key="3">
    <source>
        <dbReference type="EMBL" id="RBO88961.1"/>
    </source>
</evidence>
<dbReference type="GO" id="GO:0070967">
    <property type="term" value="F:coenzyme F420 binding"/>
    <property type="evidence" value="ECO:0007669"/>
    <property type="project" value="TreeGrafter"/>
</dbReference>
<feature type="domain" description="Pyridoxamine 5'-phosphate oxidase N-terminal" evidence="2">
    <location>
        <begin position="21"/>
        <end position="118"/>
    </location>
</feature>
<dbReference type="PANTHER" id="PTHR35176">
    <property type="entry name" value="HEME OXYGENASE HI_0854-RELATED"/>
    <property type="match status" value="1"/>
</dbReference>
<dbReference type="GO" id="GO:0005829">
    <property type="term" value="C:cytosol"/>
    <property type="evidence" value="ECO:0007669"/>
    <property type="project" value="TreeGrafter"/>
</dbReference>
<accession>A0A366DG11</accession>
<dbReference type="InterPro" id="IPR011576">
    <property type="entry name" value="Pyridox_Oxase_N"/>
</dbReference>
<comment type="caution">
    <text evidence="3">The sequence shown here is derived from an EMBL/GenBank/DDBJ whole genome shotgun (WGS) entry which is preliminary data.</text>
</comment>
<evidence type="ECO:0000313" key="4">
    <source>
        <dbReference type="Proteomes" id="UP000252586"/>
    </source>
</evidence>
<organism evidence="3 4">
    <name type="scientific">Nocardia puris</name>
    <dbReference type="NCBI Taxonomy" id="208602"/>
    <lineage>
        <taxon>Bacteria</taxon>
        <taxon>Bacillati</taxon>
        <taxon>Actinomycetota</taxon>
        <taxon>Actinomycetes</taxon>
        <taxon>Mycobacteriales</taxon>
        <taxon>Nocardiaceae</taxon>
        <taxon>Nocardia</taxon>
    </lineage>
</organism>
<reference evidence="3 4" key="1">
    <citation type="submission" date="2018-06" db="EMBL/GenBank/DDBJ databases">
        <title>Genomic Encyclopedia of Type Strains, Phase IV (KMG-IV): sequencing the most valuable type-strain genomes for metagenomic binning, comparative biology and taxonomic classification.</title>
        <authorList>
            <person name="Goeker M."/>
        </authorList>
    </citation>
    <scope>NUCLEOTIDE SEQUENCE [LARGE SCALE GENOMIC DNA]</scope>
    <source>
        <strain evidence="3 4">DSM 44599</strain>
    </source>
</reference>
<dbReference type="EMBL" id="QNRE01000008">
    <property type="protein sequence ID" value="RBO88961.1"/>
    <property type="molecule type" value="Genomic_DNA"/>
</dbReference>
<dbReference type="InterPro" id="IPR012349">
    <property type="entry name" value="Split_barrel_FMN-bd"/>
</dbReference>
<evidence type="ECO:0000259" key="2">
    <source>
        <dbReference type="Pfam" id="PF01243"/>
    </source>
</evidence>
<dbReference type="STRING" id="1210090.GCA_001613185_02240"/>